<dbReference type="EMBL" id="HG792018">
    <property type="protein sequence ID" value="CDM36054.1"/>
    <property type="molecule type" value="Genomic_DNA"/>
</dbReference>
<gene>
    <name evidence="2" type="ORF">PROQFM164_S04g000935</name>
</gene>
<reference evidence="2" key="1">
    <citation type="journal article" date="2014" name="Nat. Commun.">
        <title>Multiple recent horizontal transfers of a large genomic region in cheese making fungi.</title>
        <authorList>
            <person name="Cheeseman K."/>
            <person name="Ropars J."/>
            <person name="Renault P."/>
            <person name="Dupont J."/>
            <person name="Gouzy J."/>
            <person name="Branca A."/>
            <person name="Abraham A.L."/>
            <person name="Ceppi M."/>
            <person name="Conseiller E."/>
            <person name="Debuchy R."/>
            <person name="Malagnac F."/>
            <person name="Goarin A."/>
            <person name="Silar P."/>
            <person name="Lacoste S."/>
            <person name="Sallet E."/>
            <person name="Bensimon A."/>
            <person name="Giraud T."/>
            <person name="Brygoo Y."/>
        </authorList>
    </citation>
    <scope>NUCLEOTIDE SEQUENCE [LARGE SCALE GENOMIC DNA]</scope>
    <source>
        <strain evidence="2">FM164</strain>
    </source>
</reference>
<evidence type="ECO:0000256" key="1">
    <source>
        <dbReference type="SAM" id="MobiDB-lite"/>
    </source>
</evidence>
<sequence>MLINNVNKATTDKNIEPKQKSSPSAQTSRTVDEKEFASIGGSVSPMTQCNEACASTETKSRSPNIRIIRNDLQCRTISD</sequence>
<protein>
    <submittedName>
        <fullName evidence="2">Genomic scaffold, ProqFM164S04</fullName>
    </submittedName>
</protein>
<name>W6QPN2_PENRF</name>
<organism evidence="2 3">
    <name type="scientific">Penicillium roqueforti (strain FM164)</name>
    <dbReference type="NCBI Taxonomy" id="1365484"/>
    <lineage>
        <taxon>Eukaryota</taxon>
        <taxon>Fungi</taxon>
        <taxon>Dikarya</taxon>
        <taxon>Ascomycota</taxon>
        <taxon>Pezizomycotina</taxon>
        <taxon>Eurotiomycetes</taxon>
        <taxon>Eurotiomycetidae</taxon>
        <taxon>Eurotiales</taxon>
        <taxon>Aspergillaceae</taxon>
        <taxon>Penicillium</taxon>
    </lineage>
</organism>
<dbReference type="Proteomes" id="UP000030686">
    <property type="component" value="Unassembled WGS sequence"/>
</dbReference>
<evidence type="ECO:0000313" key="2">
    <source>
        <dbReference type="EMBL" id="CDM36054.1"/>
    </source>
</evidence>
<dbReference type="OrthoDB" id="4506167at2759"/>
<feature type="compositionally biased region" description="Polar residues" evidence="1">
    <location>
        <begin position="20"/>
        <end position="29"/>
    </location>
</feature>
<feature type="region of interest" description="Disordered" evidence="1">
    <location>
        <begin position="1"/>
        <end position="42"/>
    </location>
</feature>
<accession>W6QPN2</accession>
<keyword evidence="3" id="KW-1185">Reference proteome</keyword>
<feature type="compositionally biased region" description="Basic and acidic residues" evidence="1">
    <location>
        <begin position="10"/>
        <end position="19"/>
    </location>
</feature>
<evidence type="ECO:0000313" key="3">
    <source>
        <dbReference type="Proteomes" id="UP000030686"/>
    </source>
</evidence>
<proteinExistence type="predicted"/>
<dbReference type="AlphaFoldDB" id="W6QPN2"/>